<comment type="similarity">
    <text evidence="1 2">Belongs to the DTD family.</text>
</comment>
<dbReference type="InterPro" id="IPR003732">
    <property type="entry name" value="Daa-tRNA_deacyls_DTD"/>
</dbReference>
<name>A0AA37DG80_9FIRM</name>
<dbReference type="AlphaFoldDB" id="A0AA37DG80"/>
<keyword evidence="4" id="KW-1185">Reference proteome</keyword>
<keyword evidence="2" id="KW-0820">tRNA-binding</keyword>
<comment type="subunit">
    <text evidence="2">Homodimer.</text>
</comment>
<dbReference type="GO" id="GO:0106026">
    <property type="term" value="F:Gly-tRNA(Ala) deacylase activity"/>
    <property type="evidence" value="ECO:0007669"/>
    <property type="project" value="UniProtKB-UniRule"/>
</dbReference>
<comment type="catalytic activity">
    <reaction evidence="2">
        <text>a D-aminoacyl-tRNA + H2O = a tRNA + a D-alpha-amino acid + H(+)</text>
        <dbReference type="Rhea" id="RHEA:13953"/>
        <dbReference type="Rhea" id="RHEA-COMP:10123"/>
        <dbReference type="Rhea" id="RHEA-COMP:10124"/>
        <dbReference type="ChEBI" id="CHEBI:15377"/>
        <dbReference type="ChEBI" id="CHEBI:15378"/>
        <dbReference type="ChEBI" id="CHEBI:59871"/>
        <dbReference type="ChEBI" id="CHEBI:78442"/>
        <dbReference type="ChEBI" id="CHEBI:79333"/>
        <dbReference type="EC" id="3.1.1.96"/>
    </reaction>
</comment>
<keyword evidence="2" id="KW-0963">Cytoplasm</keyword>
<dbReference type="GO" id="GO:0019478">
    <property type="term" value="P:D-amino acid catabolic process"/>
    <property type="evidence" value="ECO:0007669"/>
    <property type="project" value="UniProtKB-UniRule"/>
</dbReference>
<dbReference type="InterPro" id="IPR023509">
    <property type="entry name" value="DTD-like_sf"/>
</dbReference>
<sequence length="153" mass="16924">MRFVLQCVSQASCTVEGRVTGAIERGYLILAGISDSDTEETADRMLKKVAGLRIFPDENGKTNLSLAEIGGSILLISQFTLYADCRKGNRPSFVKAGKPEHAERLYRYLLEHCRREGIGKTVEEGIFGADMKIALVNEGPFTLVLDSEELLRK</sequence>
<comment type="caution">
    <text evidence="3">The sequence shown here is derived from an EMBL/GenBank/DDBJ whole genome shotgun (WGS) entry which is preliminary data.</text>
</comment>
<dbReference type="FunFam" id="3.50.80.10:FF:000001">
    <property type="entry name" value="D-aminoacyl-tRNA deacylase"/>
    <property type="match status" value="1"/>
</dbReference>
<evidence type="ECO:0000313" key="4">
    <source>
        <dbReference type="Proteomes" id="UP000018466"/>
    </source>
</evidence>
<reference evidence="3 4" key="1">
    <citation type="submission" date="2011-10" db="EMBL/GenBank/DDBJ databases">
        <title>The Genome Sequence of Lachnospiraceae bacterium ACC2.</title>
        <authorList>
            <consortium name="The Broad Institute Genome Sequencing Platform"/>
            <person name="Earl A."/>
            <person name="Ward D."/>
            <person name="Feldgarden M."/>
            <person name="Gevers D."/>
            <person name="Sizova M."/>
            <person name="Hazen A."/>
            <person name="Epstein S."/>
            <person name="Young S.K."/>
            <person name="Zeng Q."/>
            <person name="Gargeya S."/>
            <person name="Fitzgerald M."/>
            <person name="Haas B."/>
            <person name="Abouelleil A."/>
            <person name="Alvarado L."/>
            <person name="Arachchi H.M."/>
            <person name="Berlin A."/>
            <person name="Brown A."/>
            <person name="Chapman S.B."/>
            <person name="Chen Z."/>
            <person name="Dunbar C."/>
            <person name="Freedman E."/>
            <person name="Gearin G."/>
            <person name="Goldberg J."/>
            <person name="Griggs A."/>
            <person name="Gujja S."/>
            <person name="Heiman D."/>
            <person name="Howarth C."/>
            <person name="Larson L."/>
            <person name="Lui A."/>
            <person name="MacDonald P.J.P."/>
            <person name="Montmayeur A."/>
            <person name="Murphy C."/>
            <person name="Neiman D."/>
            <person name="Pearson M."/>
            <person name="Priest M."/>
            <person name="Roberts A."/>
            <person name="Saif S."/>
            <person name="Shea T."/>
            <person name="Shenoy N."/>
            <person name="Sisk P."/>
            <person name="Stolte C."/>
            <person name="Sykes S."/>
            <person name="Wortman J."/>
            <person name="Nusbaum C."/>
            <person name="Birren B."/>
        </authorList>
    </citation>
    <scope>NUCLEOTIDE SEQUENCE [LARGE SCALE GENOMIC DNA]</scope>
    <source>
        <strain evidence="3 4">ACC2</strain>
    </source>
</reference>
<comment type="function">
    <text evidence="2">An aminoacyl-tRNA editing enzyme that deacylates mischarged D-aminoacyl-tRNAs. Also deacylates mischarged glycyl-tRNA(Ala), protecting cells against glycine mischarging by AlaRS. Acts via tRNA-based rather than protein-based catalysis; rejects L-amino acids rather than detecting D-amino acids in the active site. By recycling D-aminoacyl-tRNA to D-amino acids and free tRNA molecules, this enzyme counteracts the toxicity associated with the formation of D-aminoacyl-tRNA entities in vivo and helps enforce protein L-homochirality.</text>
</comment>
<dbReference type="Gene3D" id="3.50.80.10">
    <property type="entry name" value="D-tyrosyl-tRNA(Tyr) deacylase"/>
    <property type="match status" value="1"/>
</dbReference>
<dbReference type="CDD" id="cd00563">
    <property type="entry name" value="Dtyr_deacylase"/>
    <property type="match status" value="1"/>
</dbReference>
<dbReference type="GO" id="GO:0043908">
    <property type="term" value="F:Ser(Gly)-tRNA(Ala) hydrolase activity"/>
    <property type="evidence" value="ECO:0007669"/>
    <property type="project" value="UniProtKB-UniRule"/>
</dbReference>
<evidence type="ECO:0000256" key="2">
    <source>
        <dbReference type="HAMAP-Rule" id="MF_00518"/>
    </source>
</evidence>
<evidence type="ECO:0000256" key="1">
    <source>
        <dbReference type="ARBA" id="ARBA00009673"/>
    </source>
</evidence>
<feature type="short sequence motif" description="Gly-cisPro motif, important for rejection of L-amino acids" evidence="2">
    <location>
        <begin position="139"/>
        <end position="140"/>
    </location>
</feature>
<dbReference type="EMBL" id="AGEL01000007">
    <property type="protein sequence ID" value="EHO16751.1"/>
    <property type="molecule type" value="Genomic_DNA"/>
</dbReference>
<organism evidence="3 4">
    <name type="scientific">Stomatobaculum longum</name>
    <dbReference type="NCBI Taxonomy" id="796942"/>
    <lineage>
        <taxon>Bacteria</taxon>
        <taxon>Bacillati</taxon>
        <taxon>Bacillota</taxon>
        <taxon>Clostridia</taxon>
        <taxon>Lachnospirales</taxon>
        <taxon>Lachnospiraceae</taxon>
        <taxon>Stomatobaculum</taxon>
    </lineage>
</organism>
<comment type="subcellular location">
    <subcellularLocation>
        <location evidence="2">Cytoplasm</location>
    </subcellularLocation>
</comment>
<dbReference type="GeneID" id="86941192"/>
<comment type="catalytic activity">
    <reaction evidence="2">
        <text>glycyl-tRNA(Ala) + H2O = tRNA(Ala) + glycine + H(+)</text>
        <dbReference type="Rhea" id="RHEA:53744"/>
        <dbReference type="Rhea" id="RHEA-COMP:9657"/>
        <dbReference type="Rhea" id="RHEA-COMP:13640"/>
        <dbReference type="ChEBI" id="CHEBI:15377"/>
        <dbReference type="ChEBI" id="CHEBI:15378"/>
        <dbReference type="ChEBI" id="CHEBI:57305"/>
        <dbReference type="ChEBI" id="CHEBI:78442"/>
        <dbReference type="ChEBI" id="CHEBI:78522"/>
    </reaction>
</comment>
<evidence type="ECO:0000313" key="3">
    <source>
        <dbReference type="EMBL" id="EHO16751.1"/>
    </source>
</evidence>
<gene>
    <name evidence="2" type="primary">dtd</name>
    <name evidence="3" type="ORF">HMPREF9623_01450</name>
</gene>
<accession>A0AA37DG80</accession>
<dbReference type="GO" id="GO:0051500">
    <property type="term" value="F:D-tyrosyl-tRNA(Tyr) deacylase activity"/>
    <property type="evidence" value="ECO:0007669"/>
    <property type="project" value="TreeGrafter"/>
</dbReference>
<comment type="domain">
    <text evidence="2">A Gly-cisPro motif from one monomer fits into the active site of the other monomer to allow specific chiral rejection of L-amino acids.</text>
</comment>
<dbReference type="RefSeq" id="WP_009533282.1">
    <property type="nucleotide sequence ID" value="NZ_JH590863.1"/>
</dbReference>
<dbReference type="PANTHER" id="PTHR10472:SF5">
    <property type="entry name" value="D-AMINOACYL-TRNA DEACYLASE 1"/>
    <property type="match status" value="1"/>
</dbReference>
<dbReference type="SUPFAM" id="SSF69500">
    <property type="entry name" value="DTD-like"/>
    <property type="match status" value="1"/>
</dbReference>
<dbReference type="EC" id="3.1.1.96" evidence="2"/>
<dbReference type="Pfam" id="PF02580">
    <property type="entry name" value="Tyr_Deacylase"/>
    <property type="match status" value="1"/>
</dbReference>
<dbReference type="GO" id="GO:0005737">
    <property type="term" value="C:cytoplasm"/>
    <property type="evidence" value="ECO:0007669"/>
    <property type="project" value="UniProtKB-SubCell"/>
</dbReference>
<dbReference type="PANTHER" id="PTHR10472">
    <property type="entry name" value="D-TYROSYL-TRNA TYR DEACYLASE"/>
    <property type="match status" value="1"/>
</dbReference>
<keyword evidence="2" id="KW-0378">Hydrolase</keyword>
<keyword evidence="2" id="KW-0694">RNA-binding</keyword>
<dbReference type="EC" id="3.1.1.-" evidence="2"/>
<dbReference type="Proteomes" id="UP000018466">
    <property type="component" value="Unassembled WGS sequence"/>
</dbReference>
<dbReference type="HAMAP" id="MF_00518">
    <property type="entry name" value="Deacylase_Dtd"/>
    <property type="match status" value="1"/>
</dbReference>
<protein>
    <recommendedName>
        <fullName evidence="2">D-aminoacyl-tRNA deacylase</fullName>
        <shortName evidence="2">DTD</shortName>
        <ecNumber evidence="2">3.1.1.96</ecNumber>
    </recommendedName>
    <alternativeName>
        <fullName evidence="2">Gly-tRNA(Ala) deacylase</fullName>
        <ecNumber evidence="2">3.1.1.-</ecNumber>
    </alternativeName>
</protein>
<dbReference type="NCBIfam" id="TIGR00256">
    <property type="entry name" value="D-aminoacyl-tRNA deacylase"/>
    <property type="match status" value="1"/>
</dbReference>
<proteinExistence type="inferred from homology"/>
<dbReference type="GO" id="GO:0000049">
    <property type="term" value="F:tRNA binding"/>
    <property type="evidence" value="ECO:0007669"/>
    <property type="project" value="UniProtKB-UniRule"/>
</dbReference>